<organism evidence="2 3">
    <name type="scientific">Amanita muscaria (strain Koide BX008)</name>
    <dbReference type="NCBI Taxonomy" id="946122"/>
    <lineage>
        <taxon>Eukaryota</taxon>
        <taxon>Fungi</taxon>
        <taxon>Dikarya</taxon>
        <taxon>Basidiomycota</taxon>
        <taxon>Agaricomycotina</taxon>
        <taxon>Agaricomycetes</taxon>
        <taxon>Agaricomycetidae</taxon>
        <taxon>Agaricales</taxon>
        <taxon>Pluteineae</taxon>
        <taxon>Amanitaceae</taxon>
        <taxon>Amanita</taxon>
    </lineage>
</organism>
<name>A0A0C2W436_AMAMK</name>
<accession>A0A0C2W436</accession>
<reference evidence="2 3" key="1">
    <citation type="submission" date="2014-04" db="EMBL/GenBank/DDBJ databases">
        <title>Evolutionary Origins and Diversification of the Mycorrhizal Mutualists.</title>
        <authorList>
            <consortium name="DOE Joint Genome Institute"/>
            <consortium name="Mycorrhizal Genomics Consortium"/>
            <person name="Kohler A."/>
            <person name="Kuo A."/>
            <person name="Nagy L.G."/>
            <person name="Floudas D."/>
            <person name="Copeland A."/>
            <person name="Barry K.W."/>
            <person name="Cichocki N."/>
            <person name="Veneault-Fourrey C."/>
            <person name="LaButti K."/>
            <person name="Lindquist E.A."/>
            <person name="Lipzen A."/>
            <person name="Lundell T."/>
            <person name="Morin E."/>
            <person name="Murat C."/>
            <person name="Riley R."/>
            <person name="Ohm R."/>
            <person name="Sun H."/>
            <person name="Tunlid A."/>
            <person name="Henrissat B."/>
            <person name="Grigoriev I.V."/>
            <person name="Hibbett D.S."/>
            <person name="Martin F."/>
        </authorList>
    </citation>
    <scope>NUCLEOTIDE SEQUENCE [LARGE SCALE GENOMIC DNA]</scope>
    <source>
        <strain evidence="2 3">Koide BX008</strain>
    </source>
</reference>
<evidence type="ECO:0000313" key="2">
    <source>
        <dbReference type="EMBL" id="KIL55877.1"/>
    </source>
</evidence>
<keyword evidence="3" id="KW-1185">Reference proteome</keyword>
<dbReference type="GO" id="GO:0043399">
    <property type="term" value="F:tRNA adenosine(64)-2'-O-ribosylphosphate transferase activity"/>
    <property type="evidence" value="ECO:0007669"/>
    <property type="project" value="InterPro"/>
</dbReference>
<dbReference type="InterPro" id="IPR007306">
    <property type="entry name" value="Rit1"/>
</dbReference>
<sequence>MNDHHDALTYLRKESVDIYNRLHSIEEDIHFVQHVRAAYPNYPIFPNLRCGAWYTNPELDVPVYFKSTDGHFNNWSFNLRRANLHLLPVLEKHRGYVSFIHIFHVNVCRIILVDSTRSGKRMPDAFSKTVPIWCAVINRAVCQEWDTRLYTPPGSVSVQEHYQIEKRIDGWVGSLVVSADHLAMVL</sequence>
<proteinExistence type="predicted"/>
<dbReference type="EMBL" id="KN818464">
    <property type="protein sequence ID" value="KIL55877.1"/>
    <property type="molecule type" value="Genomic_DNA"/>
</dbReference>
<protein>
    <recommendedName>
        <fullName evidence="1">Rit1 N-terminal domain-containing protein</fullName>
    </recommendedName>
</protein>
<dbReference type="PANTHER" id="PTHR31811">
    <property type="entry name" value="TRNA A64-2'-O-RIBOSYLPHOSPHATE TRANSFERASE"/>
    <property type="match status" value="1"/>
</dbReference>
<dbReference type="Proteomes" id="UP000054549">
    <property type="component" value="Unassembled WGS sequence"/>
</dbReference>
<dbReference type="HOGENOM" id="CLU_1454034_0_0_1"/>
<feature type="domain" description="Rit1 N-terminal" evidence="1">
    <location>
        <begin position="11"/>
        <end position="177"/>
    </location>
</feature>
<gene>
    <name evidence="2" type="ORF">M378DRAFT_173213</name>
</gene>
<dbReference type="Pfam" id="PF17184">
    <property type="entry name" value="Rit1_C"/>
    <property type="match status" value="1"/>
</dbReference>
<evidence type="ECO:0000313" key="3">
    <source>
        <dbReference type="Proteomes" id="UP000054549"/>
    </source>
</evidence>
<dbReference type="InterPro" id="IPR033449">
    <property type="entry name" value="Rit1_N"/>
</dbReference>
<dbReference type="OrthoDB" id="45256at2759"/>
<dbReference type="PANTHER" id="PTHR31811:SF0">
    <property type="entry name" value="TRNA A64-2'-O-RIBOSYLPHOSPHATE TRANSFERASE"/>
    <property type="match status" value="1"/>
</dbReference>
<dbReference type="AlphaFoldDB" id="A0A0C2W436"/>
<dbReference type="InParanoid" id="A0A0C2W436"/>
<dbReference type="GO" id="GO:0005737">
    <property type="term" value="C:cytoplasm"/>
    <property type="evidence" value="ECO:0007669"/>
    <property type="project" value="TreeGrafter"/>
</dbReference>
<dbReference type="GO" id="GO:0019988">
    <property type="term" value="P:charged-tRNA amino acid modification"/>
    <property type="evidence" value="ECO:0007669"/>
    <property type="project" value="InterPro"/>
</dbReference>
<evidence type="ECO:0000259" key="1">
    <source>
        <dbReference type="Pfam" id="PF17184"/>
    </source>
</evidence>